<organism evidence="4 5">
    <name type="scientific">Solanum commersonii</name>
    <name type="common">Commerson's wild potato</name>
    <name type="synonym">Commerson's nightshade</name>
    <dbReference type="NCBI Taxonomy" id="4109"/>
    <lineage>
        <taxon>Eukaryota</taxon>
        <taxon>Viridiplantae</taxon>
        <taxon>Streptophyta</taxon>
        <taxon>Embryophyta</taxon>
        <taxon>Tracheophyta</taxon>
        <taxon>Spermatophyta</taxon>
        <taxon>Magnoliopsida</taxon>
        <taxon>eudicotyledons</taxon>
        <taxon>Gunneridae</taxon>
        <taxon>Pentapetalae</taxon>
        <taxon>asterids</taxon>
        <taxon>lamiids</taxon>
        <taxon>Solanales</taxon>
        <taxon>Solanaceae</taxon>
        <taxon>Solanoideae</taxon>
        <taxon>Solaneae</taxon>
        <taxon>Solanum</taxon>
    </lineage>
</organism>
<evidence type="ECO:0000313" key="4">
    <source>
        <dbReference type="EMBL" id="KAG5616157.1"/>
    </source>
</evidence>
<dbReference type="CDD" id="cd12408">
    <property type="entry name" value="RRM_eIF3G_like"/>
    <property type="match status" value="1"/>
</dbReference>
<dbReference type="SUPFAM" id="SSF54928">
    <property type="entry name" value="RNA-binding domain, RBD"/>
    <property type="match status" value="1"/>
</dbReference>
<accession>A0A9J5ZV05</accession>
<dbReference type="OrthoDB" id="1749473at2759"/>
<proteinExistence type="predicted"/>
<evidence type="ECO:0000256" key="2">
    <source>
        <dbReference type="PROSITE-ProRule" id="PRU00176"/>
    </source>
</evidence>
<name>A0A9J5ZV05_SOLCO</name>
<dbReference type="PROSITE" id="PS50102">
    <property type="entry name" value="RRM"/>
    <property type="match status" value="1"/>
</dbReference>
<dbReference type="Gene3D" id="3.30.70.330">
    <property type="match status" value="1"/>
</dbReference>
<dbReference type="InterPro" id="IPR000504">
    <property type="entry name" value="RRM_dom"/>
</dbReference>
<keyword evidence="1 2" id="KW-0694">RNA-binding</keyword>
<dbReference type="SMART" id="SM00360">
    <property type="entry name" value="RRM"/>
    <property type="match status" value="1"/>
</dbReference>
<dbReference type="EMBL" id="JACXVP010000003">
    <property type="protein sequence ID" value="KAG5616157.1"/>
    <property type="molecule type" value="Genomic_DNA"/>
</dbReference>
<dbReference type="InterPro" id="IPR012677">
    <property type="entry name" value="Nucleotide-bd_a/b_plait_sf"/>
</dbReference>
<dbReference type="PANTHER" id="PTHR10352">
    <property type="entry name" value="EUKARYOTIC TRANSLATION INITIATION FACTOR 3 SUBUNIT G"/>
    <property type="match status" value="1"/>
</dbReference>
<dbReference type="AlphaFoldDB" id="A0A9J5ZV05"/>
<sequence>MRRRNEENSVRVTNLSEDTREPDLLELFRPFGPVSRVYVAIDQKTGDSRGFGFINFVNKEDAQRAIDKLNGYGYDNLILRVEWAAPRTNYIRTYFLKKTLMFKILINTCFISVIKNNPIEQKTKPAKIEVGRSVSDVQNTYLVIQQTLSSSSSFPSLRELHPRNQPWKTLPIKKNTKPLFKSTTTTLTLSELCRAKASLVKRIDASVQAWSELCPDRKHMRATPHAVSFETTSHSPSLANIKHSSSTVLSVVVTSGSDVTYGFNNRNRMLGINLAHTLWSVDRGIGTPFLQSTARESPQLDTTILFGVRTATTAVDPTASHCGV</sequence>
<evidence type="ECO:0000259" key="3">
    <source>
        <dbReference type="PROSITE" id="PS50102"/>
    </source>
</evidence>
<dbReference type="InterPro" id="IPR034240">
    <property type="entry name" value="eIF3G_RRM"/>
</dbReference>
<evidence type="ECO:0000256" key="1">
    <source>
        <dbReference type="ARBA" id="ARBA00022884"/>
    </source>
</evidence>
<feature type="domain" description="RRM" evidence="3">
    <location>
        <begin position="8"/>
        <end position="86"/>
    </location>
</feature>
<dbReference type="Pfam" id="PF00076">
    <property type="entry name" value="RRM_1"/>
    <property type="match status" value="1"/>
</dbReference>
<comment type="caution">
    <text evidence="4">The sequence shown here is derived from an EMBL/GenBank/DDBJ whole genome shotgun (WGS) entry which is preliminary data.</text>
</comment>
<dbReference type="GO" id="GO:0003723">
    <property type="term" value="F:RNA binding"/>
    <property type="evidence" value="ECO:0007669"/>
    <property type="project" value="UniProtKB-UniRule"/>
</dbReference>
<dbReference type="Proteomes" id="UP000824120">
    <property type="component" value="Chromosome 3"/>
</dbReference>
<gene>
    <name evidence="4" type="ORF">H5410_015981</name>
</gene>
<protein>
    <recommendedName>
        <fullName evidence="3">RRM domain-containing protein</fullName>
    </recommendedName>
</protein>
<reference evidence="4 5" key="1">
    <citation type="submission" date="2020-09" db="EMBL/GenBank/DDBJ databases">
        <title>De no assembly of potato wild relative species, Solanum commersonii.</title>
        <authorList>
            <person name="Cho K."/>
        </authorList>
    </citation>
    <scope>NUCLEOTIDE SEQUENCE [LARGE SCALE GENOMIC DNA]</scope>
    <source>
        <strain evidence="4">LZ3.2</strain>
        <tissue evidence="4">Leaf</tissue>
    </source>
</reference>
<keyword evidence="5" id="KW-1185">Reference proteome</keyword>
<evidence type="ECO:0000313" key="5">
    <source>
        <dbReference type="Proteomes" id="UP000824120"/>
    </source>
</evidence>
<dbReference type="InterPro" id="IPR035979">
    <property type="entry name" value="RBD_domain_sf"/>
</dbReference>